<gene>
    <name evidence="1" type="ORF">BDP27DRAFT_301817</name>
</gene>
<sequence length="202" mass="22756">MLCYTVRTLVGRATRRFIISLLKHVVYSKRNGTSSQTFEIVSRAHHLAFENTLTSNSAQIIAISKEESFTFIGIDINRVDNYHVLSPQCQNVDSFSIVPAQQLRHSESLVTTVPSLALRSRHNLIFDLSRILHSSGNHRTVHGDVITPSVFVRTWAFVTTTDVVQISAFGAREIAFEVSNSHVQLPISWIFNDLNSYPHYAS</sequence>
<name>A0A9P5Q243_9AGAR</name>
<reference evidence="1" key="1">
    <citation type="submission" date="2020-11" db="EMBL/GenBank/DDBJ databases">
        <authorList>
            <consortium name="DOE Joint Genome Institute"/>
            <person name="Ahrendt S."/>
            <person name="Riley R."/>
            <person name="Andreopoulos W."/>
            <person name="Labutti K."/>
            <person name="Pangilinan J."/>
            <person name="Ruiz-Duenas F.J."/>
            <person name="Barrasa J.M."/>
            <person name="Sanchez-Garcia M."/>
            <person name="Camarero S."/>
            <person name="Miyauchi S."/>
            <person name="Serrano A."/>
            <person name="Linde D."/>
            <person name="Babiker R."/>
            <person name="Drula E."/>
            <person name="Ayuso-Fernandez I."/>
            <person name="Pacheco R."/>
            <person name="Padilla G."/>
            <person name="Ferreira P."/>
            <person name="Barriuso J."/>
            <person name="Kellner H."/>
            <person name="Castanera R."/>
            <person name="Alfaro M."/>
            <person name="Ramirez L."/>
            <person name="Pisabarro A.G."/>
            <person name="Kuo A."/>
            <person name="Tritt A."/>
            <person name="Lipzen A."/>
            <person name="He G."/>
            <person name="Yan M."/>
            <person name="Ng V."/>
            <person name="Cullen D."/>
            <person name="Martin F."/>
            <person name="Rosso M.-N."/>
            <person name="Henrissat B."/>
            <person name="Hibbett D."/>
            <person name="Martinez A.T."/>
            <person name="Grigoriev I.V."/>
        </authorList>
    </citation>
    <scope>NUCLEOTIDE SEQUENCE</scope>
    <source>
        <strain evidence="1">AH 40177</strain>
    </source>
</reference>
<proteinExistence type="predicted"/>
<dbReference type="Proteomes" id="UP000772434">
    <property type="component" value="Unassembled WGS sequence"/>
</dbReference>
<organism evidence="1 2">
    <name type="scientific">Rhodocollybia butyracea</name>
    <dbReference type="NCBI Taxonomy" id="206335"/>
    <lineage>
        <taxon>Eukaryota</taxon>
        <taxon>Fungi</taxon>
        <taxon>Dikarya</taxon>
        <taxon>Basidiomycota</taxon>
        <taxon>Agaricomycotina</taxon>
        <taxon>Agaricomycetes</taxon>
        <taxon>Agaricomycetidae</taxon>
        <taxon>Agaricales</taxon>
        <taxon>Marasmiineae</taxon>
        <taxon>Omphalotaceae</taxon>
        <taxon>Rhodocollybia</taxon>
    </lineage>
</organism>
<evidence type="ECO:0000313" key="1">
    <source>
        <dbReference type="EMBL" id="KAF9073434.1"/>
    </source>
</evidence>
<comment type="caution">
    <text evidence="1">The sequence shown here is derived from an EMBL/GenBank/DDBJ whole genome shotgun (WGS) entry which is preliminary data.</text>
</comment>
<dbReference type="EMBL" id="JADNRY010000018">
    <property type="protein sequence ID" value="KAF9073434.1"/>
    <property type="molecule type" value="Genomic_DNA"/>
</dbReference>
<accession>A0A9P5Q243</accession>
<keyword evidence="2" id="KW-1185">Reference proteome</keyword>
<dbReference type="AlphaFoldDB" id="A0A9P5Q243"/>
<evidence type="ECO:0000313" key="2">
    <source>
        <dbReference type="Proteomes" id="UP000772434"/>
    </source>
</evidence>
<protein>
    <submittedName>
        <fullName evidence="1">Uncharacterized protein</fullName>
    </submittedName>
</protein>